<evidence type="ECO:0000313" key="2">
    <source>
        <dbReference type="Proteomes" id="UP000009273"/>
    </source>
</evidence>
<organism evidence="1 2">
    <name type="scientific">Bacillus phage G</name>
    <dbReference type="NCBI Taxonomy" id="2884420"/>
    <lineage>
        <taxon>Viruses</taxon>
        <taxon>Duplodnaviria</taxon>
        <taxon>Heunggongvirae</taxon>
        <taxon>Uroviricota</taxon>
        <taxon>Caudoviricetes</taxon>
        <taxon>Donellivirus</taxon>
        <taxon>Donellivirus gee</taxon>
    </lineage>
</organism>
<dbReference type="OrthoDB" id="38819at10239"/>
<accession>G3MAA1</accession>
<protein>
    <submittedName>
        <fullName evidence="1">Gp360</fullName>
    </submittedName>
</protein>
<evidence type="ECO:0000313" key="1">
    <source>
        <dbReference type="EMBL" id="AEO93619.1"/>
    </source>
</evidence>
<dbReference type="RefSeq" id="YP_009015663.1">
    <property type="nucleotide sequence ID" value="NC_023719.1"/>
</dbReference>
<proteinExistence type="predicted"/>
<name>G3MAA1_9CAUD</name>
<reference evidence="1 2" key="1">
    <citation type="submission" date="2011-09" db="EMBL/GenBank/DDBJ databases">
        <authorList>
            <person name="Pope W.H."/>
            <person name="Pedulla M.L."/>
            <person name="Ford M.E."/>
            <person name="Peebles C.L."/>
            <person name="Hatfull G.H."/>
            <person name="Hendrix R.W."/>
        </authorList>
    </citation>
    <scope>NUCLEOTIDE SEQUENCE [LARGE SCALE GENOMIC DNA]</scope>
    <source>
        <strain evidence="1">G</strain>
    </source>
</reference>
<dbReference type="Proteomes" id="UP000009273">
    <property type="component" value="Segment"/>
</dbReference>
<sequence length="191" mass="21194">MTTRIDDSQIGSEKLDSLVDNVGNIRAPIKDLTGLSAVPIEGERTYVKSLNMDLVFDSAKNEWVPIGSNNSIVDEKTIVFVMQKPILGPQKIEILFPYKGNITDIYASLVVPGETSTILQVQKCSQTNYENNVVWMNVGDPMTILKDRKTSTQVFAGSGHTVSLNDYFRIDITKLGQNIESLTVNIKIKLD</sequence>
<dbReference type="GeneID" id="18563575"/>
<dbReference type="EMBL" id="JN638751">
    <property type="protein sequence ID" value="AEO93619.1"/>
    <property type="molecule type" value="Genomic_DNA"/>
</dbReference>
<dbReference type="KEGG" id="vg:18563575"/>
<gene>
    <name evidence="1" type="primary">360</name>
    <name evidence="1" type="ORF">G_360</name>
</gene>
<keyword evidence="2" id="KW-1185">Reference proteome</keyword>